<dbReference type="Proteomes" id="UP000081671">
    <property type="component" value="Unplaced"/>
</dbReference>
<dbReference type="InParanoid" id="A0A1S3G2A9"/>
<keyword evidence="2" id="KW-0677">Repeat</keyword>
<dbReference type="InterPro" id="IPR007659">
    <property type="entry name" value="Keratin_matx"/>
</dbReference>
<evidence type="ECO:0000313" key="6">
    <source>
        <dbReference type="Proteomes" id="UP000081671"/>
    </source>
</evidence>
<protein>
    <recommendedName>
        <fullName evidence="5">Keratin-associated protein</fullName>
    </recommendedName>
</protein>
<dbReference type="GeneID" id="105994075"/>
<sequence>MSHRYCHSLRGFGKAPSLSAIVHGYHPVCFEDGLFLPSSCHSRTWLLDNLQETRSQTTSYQLTHYEQDQNTEDSCVPSSCFSRVGQTTCSNSKASERTTCPSGSFPAGVDCAAQPCQSGNQQQMGFVAKTCQPATYAAKCCPAKTPVCKGCQTLECESSQIQLQIPEASSCSPLVHVVPEAQLLESSSTYEPTCCVTGGLQVPSK</sequence>
<evidence type="ECO:0000256" key="1">
    <source>
        <dbReference type="ARBA" id="ARBA00003327"/>
    </source>
</evidence>
<dbReference type="GO" id="GO:0005829">
    <property type="term" value="C:cytosol"/>
    <property type="evidence" value="ECO:0007669"/>
    <property type="project" value="UniProtKB-ARBA"/>
</dbReference>
<evidence type="ECO:0000256" key="4">
    <source>
        <dbReference type="ARBA" id="ARBA00034495"/>
    </source>
</evidence>
<dbReference type="PANTHER" id="PTHR23260:SF8">
    <property type="entry name" value="KERATIN-ASSOCIATED PROTEIN"/>
    <property type="match status" value="1"/>
</dbReference>
<dbReference type="Pfam" id="PF05287">
    <property type="entry name" value="PMG"/>
    <property type="match status" value="1"/>
</dbReference>
<accession>A0A1S3G2A9</accession>
<evidence type="ECO:0000256" key="5">
    <source>
        <dbReference type="RuleBase" id="RU369044"/>
    </source>
</evidence>
<dbReference type="KEGG" id="dord:105994075"/>
<dbReference type="PANTHER" id="PTHR23260">
    <property type="entry name" value="KERATIN ASSOCIATED PROTEIN 3-3-RELATED"/>
    <property type="match status" value="1"/>
</dbReference>
<dbReference type="GO" id="GO:0045095">
    <property type="term" value="C:keratin filament"/>
    <property type="evidence" value="ECO:0007669"/>
    <property type="project" value="UniProtKB-UniRule"/>
</dbReference>
<keyword evidence="6" id="KW-1185">Reference proteome</keyword>
<name>A0A1S3G2A9_DIPOR</name>
<keyword evidence="3 5" id="KW-0416">Keratin</keyword>
<dbReference type="GO" id="GO:0005198">
    <property type="term" value="F:structural molecule activity"/>
    <property type="evidence" value="ECO:0007669"/>
    <property type="project" value="InterPro"/>
</dbReference>
<dbReference type="InterPro" id="IPR007951">
    <property type="entry name" value="KRTAP_PMG"/>
</dbReference>
<reference evidence="7" key="1">
    <citation type="submission" date="2025-08" db="UniProtKB">
        <authorList>
            <consortium name="RefSeq"/>
        </authorList>
    </citation>
    <scope>IDENTIFICATION</scope>
    <source>
        <tissue evidence="7">Kidney</tissue>
    </source>
</reference>
<dbReference type="OrthoDB" id="9832400at2759"/>
<gene>
    <name evidence="7" type="primary">LOC105994075</name>
</gene>
<comment type="function">
    <text evidence="1 5">In the hair cortex, hair keratin intermediate filaments are embedded in an interfilamentous matrix, consisting of hair keratin-associated proteins (KRTAP), which are essential for the formation of a rigid and resistant hair shaft through their extensive disulfide bond cross-linking with abundant cysteine residues of hair keratins. The matrix proteins include the high-sulfur and high-glycine-tyrosine keratins.</text>
</comment>
<evidence type="ECO:0000256" key="3">
    <source>
        <dbReference type="ARBA" id="ARBA00022744"/>
    </source>
</evidence>
<proteinExistence type="inferred from homology"/>
<dbReference type="AlphaFoldDB" id="A0A1S3G2A9"/>
<comment type="subunit">
    <text evidence="5">Interacts with hair keratins.</text>
</comment>
<organism evidence="6 7">
    <name type="scientific">Dipodomys ordii</name>
    <name type="common">Ord's kangaroo rat</name>
    <dbReference type="NCBI Taxonomy" id="10020"/>
    <lineage>
        <taxon>Eukaryota</taxon>
        <taxon>Metazoa</taxon>
        <taxon>Chordata</taxon>
        <taxon>Craniata</taxon>
        <taxon>Vertebrata</taxon>
        <taxon>Euteleostomi</taxon>
        <taxon>Mammalia</taxon>
        <taxon>Eutheria</taxon>
        <taxon>Euarchontoglires</taxon>
        <taxon>Glires</taxon>
        <taxon>Rodentia</taxon>
        <taxon>Castorimorpha</taxon>
        <taxon>Heteromyidae</taxon>
        <taxon>Dipodomyinae</taxon>
        <taxon>Dipodomys</taxon>
    </lineage>
</organism>
<evidence type="ECO:0000256" key="2">
    <source>
        <dbReference type="ARBA" id="ARBA00022737"/>
    </source>
</evidence>
<comment type="similarity">
    <text evidence="4 5">Belongs to the PMG family.</text>
</comment>
<dbReference type="RefSeq" id="XP_012882943.1">
    <property type="nucleotide sequence ID" value="XM_013027489.1"/>
</dbReference>
<evidence type="ECO:0000313" key="7">
    <source>
        <dbReference type="RefSeq" id="XP_012882943.1"/>
    </source>
</evidence>